<dbReference type="PANTHER" id="PTHR42834">
    <property type="entry name" value="ENDONUCLEASE/EXONUCLEASE/PHOSPHATASE FAMILY PROTEIN (AFU_ORTHOLOGUE AFUA_3G09210)"/>
    <property type="match status" value="1"/>
</dbReference>
<sequence length="333" mass="35748">MSPLTRLPFRFRPRPALALWGLVLALAGCDGTSPQTPPAQDAGGCVQGNCPQPDSGTAPLPSGAHVRIAAYNVHRLFDTVCDTGSCGGSNYEELPTEAEFQAQVAQLGPAINALQADIVMLEEVETQQSLDGLLARVPAYGYSMLGETYSPASVDVAVLSVFPIIETRSHRNQYIIKPDGSFTRFSRDLLEVHLDVDGRRVIVFAAHFRSKVNDDPDRRMAEANASRIILVESAKEFPDALVVLGGDLNDVPGSDPINAMDESLLRVGRDRPDSATWTYFYSGRGQAIDHLYLAPNDGGAYVPGSFRVARDPNGGYGGSDHGAVYADFVLAAP</sequence>
<keyword evidence="3" id="KW-0540">Nuclease</keyword>
<name>A0A3A8R021_9BACT</name>
<comment type="caution">
    <text evidence="3">The sequence shown here is derived from an EMBL/GenBank/DDBJ whole genome shotgun (WGS) entry which is preliminary data.</text>
</comment>
<proteinExistence type="predicted"/>
<dbReference type="EMBL" id="RAWM01000023">
    <property type="protein sequence ID" value="RKH70452.1"/>
    <property type="molecule type" value="Genomic_DNA"/>
</dbReference>
<keyword evidence="4" id="KW-1185">Reference proteome</keyword>
<dbReference type="Gene3D" id="3.60.10.10">
    <property type="entry name" value="Endonuclease/exonuclease/phosphatase"/>
    <property type="match status" value="1"/>
</dbReference>
<dbReference type="OrthoDB" id="1398885at2"/>
<keyword evidence="3" id="KW-0378">Hydrolase</keyword>
<dbReference type="RefSeq" id="WP_121724415.1">
    <property type="nucleotide sequence ID" value="NZ_RAWM01000023.1"/>
</dbReference>
<dbReference type="GO" id="GO:0004527">
    <property type="term" value="F:exonuclease activity"/>
    <property type="evidence" value="ECO:0007669"/>
    <property type="project" value="UniProtKB-KW"/>
</dbReference>
<organism evidence="3 4">
    <name type="scientific">Corallococcus interemptor</name>
    <dbReference type="NCBI Taxonomy" id="2316720"/>
    <lineage>
        <taxon>Bacteria</taxon>
        <taxon>Pseudomonadati</taxon>
        <taxon>Myxococcota</taxon>
        <taxon>Myxococcia</taxon>
        <taxon>Myxococcales</taxon>
        <taxon>Cystobacterineae</taxon>
        <taxon>Myxococcaceae</taxon>
        <taxon>Corallococcus</taxon>
    </lineage>
</organism>
<feature type="domain" description="Endonuclease/exonuclease/phosphatase" evidence="2">
    <location>
        <begin position="94"/>
        <end position="321"/>
    </location>
</feature>
<dbReference type="AlphaFoldDB" id="A0A3A8R021"/>
<evidence type="ECO:0000259" key="2">
    <source>
        <dbReference type="Pfam" id="PF03372"/>
    </source>
</evidence>
<dbReference type="PANTHER" id="PTHR42834:SF1">
    <property type="entry name" value="ENDONUCLEASE_EXONUCLEASE_PHOSPHATASE FAMILY PROTEIN (AFU_ORTHOLOGUE AFUA_3G09210)"/>
    <property type="match status" value="1"/>
</dbReference>
<evidence type="ECO:0000313" key="3">
    <source>
        <dbReference type="EMBL" id="RKH70452.1"/>
    </source>
</evidence>
<evidence type="ECO:0000256" key="1">
    <source>
        <dbReference type="SAM" id="SignalP"/>
    </source>
</evidence>
<dbReference type="InterPro" id="IPR036691">
    <property type="entry name" value="Endo/exonu/phosph_ase_sf"/>
</dbReference>
<keyword evidence="3" id="KW-0269">Exonuclease</keyword>
<feature type="signal peptide" evidence="1">
    <location>
        <begin position="1"/>
        <end position="18"/>
    </location>
</feature>
<keyword evidence="3" id="KW-0255">Endonuclease</keyword>
<reference evidence="4" key="1">
    <citation type="submission" date="2018-09" db="EMBL/GenBank/DDBJ databases">
        <authorList>
            <person name="Livingstone P.G."/>
            <person name="Whitworth D.E."/>
        </authorList>
    </citation>
    <scope>NUCLEOTIDE SEQUENCE [LARGE SCALE GENOMIC DNA]</scope>
    <source>
        <strain evidence="4">AB047A</strain>
    </source>
</reference>
<dbReference type="PROSITE" id="PS51257">
    <property type="entry name" value="PROKAR_LIPOPROTEIN"/>
    <property type="match status" value="1"/>
</dbReference>
<feature type="chain" id="PRO_5017385762" evidence="1">
    <location>
        <begin position="19"/>
        <end position="333"/>
    </location>
</feature>
<protein>
    <submittedName>
        <fullName evidence="3">Endonuclease/exonuclease/phosphatase family protein</fullName>
    </submittedName>
</protein>
<dbReference type="SUPFAM" id="SSF56219">
    <property type="entry name" value="DNase I-like"/>
    <property type="match status" value="1"/>
</dbReference>
<accession>A0A3A8R021</accession>
<dbReference type="GO" id="GO:0004519">
    <property type="term" value="F:endonuclease activity"/>
    <property type="evidence" value="ECO:0007669"/>
    <property type="project" value="UniProtKB-KW"/>
</dbReference>
<dbReference type="Proteomes" id="UP000282656">
    <property type="component" value="Unassembled WGS sequence"/>
</dbReference>
<keyword evidence="1" id="KW-0732">Signal</keyword>
<evidence type="ECO:0000313" key="4">
    <source>
        <dbReference type="Proteomes" id="UP000282656"/>
    </source>
</evidence>
<dbReference type="InterPro" id="IPR005135">
    <property type="entry name" value="Endo/exonuclease/phosphatase"/>
</dbReference>
<gene>
    <name evidence="3" type="ORF">D7X96_11375</name>
</gene>
<dbReference type="Pfam" id="PF03372">
    <property type="entry name" value="Exo_endo_phos"/>
    <property type="match status" value="1"/>
</dbReference>